<dbReference type="AlphaFoldDB" id="E3LWB5"/>
<dbReference type="PANTHER" id="PTHR21503">
    <property type="entry name" value="F-BOX-CONTAINING HYPOTHETICAL PROTEIN C.ELEGANS"/>
    <property type="match status" value="1"/>
</dbReference>
<dbReference type="PANTHER" id="PTHR21503:SF8">
    <property type="entry name" value="F-BOX ASSOCIATED DOMAIN-CONTAINING PROTEIN-RELATED"/>
    <property type="match status" value="1"/>
</dbReference>
<feature type="domain" description="Sdz-33 F-box" evidence="1">
    <location>
        <begin position="190"/>
        <end position="244"/>
    </location>
</feature>
<dbReference type="Pfam" id="PF07735">
    <property type="entry name" value="FBA_2"/>
    <property type="match status" value="1"/>
</dbReference>
<evidence type="ECO:0000313" key="3">
    <source>
        <dbReference type="Proteomes" id="UP000008281"/>
    </source>
</evidence>
<name>E3LWB5_CAERE</name>
<keyword evidence="3" id="KW-1185">Reference proteome</keyword>
<dbReference type="InterPro" id="IPR012885">
    <property type="entry name" value="F-box_Sdz-33"/>
</dbReference>
<dbReference type="EMBL" id="DS268417">
    <property type="protein sequence ID" value="EFO83711.1"/>
    <property type="molecule type" value="Genomic_DNA"/>
</dbReference>
<sequence length="325" mass="38482">MMDLRDIIMLSLCSKKCASLLRTIRNLPNKMDILIGSFRNSVILYEDRDKAENCIQWCFEPYLGRGMDTMWRVNGITFHIVQPILPTDDSSIMTECPWDNDLAVNFIISHFLHVIPRCHVENLHILILRETRKFRIRRALSSVSEVNHLNMEGRAAQKDFKFVFNNLKIKNSLRKDYHEMDSYQSVRSLNCKDRIMSYCSTWAHPDILLNLNCKHSTFLGTQFKAENILEFLKKWKTSEGNEMRNIESLKIEIMEFLESFENVIWIEMDAKACVPRELDRRIKKFPDVDFEYGMDIKRTDGLQATVMLDREEKIFEFYVWHDDEG</sequence>
<evidence type="ECO:0000313" key="2">
    <source>
        <dbReference type="EMBL" id="EFO83711.1"/>
    </source>
</evidence>
<organism evidence="3">
    <name type="scientific">Caenorhabditis remanei</name>
    <name type="common">Caenorhabditis vulgaris</name>
    <dbReference type="NCBI Taxonomy" id="31234"/>
    <lineage>
        <taxon>Eukaryota</taxon>
        <taxon>Metazoa</taxon>
        <taxon>Ecdysozoa</taxon>
        <taxon>Nematoda</taxon>
        <taxon>Chromadorea</taxon>
        <taxon>Rhabditida</taxon>
        <taxon>Rhabditina</taxon>
        <taxon>Rhabditomorpha</taxon>
        <taxon>Rhabditoidea</taxon>
        <taxon>Rhabditidae</taxon>
        <taxon>Peloderinae</taxon>
        <taxon>Caenorhabditis</taxon>
    </lineage>
</organism>
<reference evidence="2" key="1">
    <citation type="submission" date="2007-07" db="EMBL/GenBank/DDBJ databases">
        <title>PCAP assembly of the Caenorhabditis remanei genome.</title>
        <authorList>
            <consortium name="The Caenorhabditis remanei Sequencing Consortium"/>
            <person name="Wilson R.K."/>
        </authorList>
    </citation>
    <scope>NUCLEOTIDE SEQUENCE [LARGE SCALE GENOMIC DNA]</scope>
    <source>
        <strain evidence="2">PB4641</strain>
    </source>
</reference>
<gene>
    <name evidence="2" type="ORF">CRE_02865</name>
</gene>
<proteinExistence type="predicted"/>
<dbReference type="HOGENOM" id="CLU_052088_0_0_1"/>
<dbReference type="OMA" id="SANKELW"/>
<dbReference type="InParanoid" id="E3LWB5"/>
<protein>
    <recommendedName>
        <fullName evidence="1">Sdz-33 F-box domain-containing protein</fullName>
    </recommendedName>
</protein>
<accession>E3LWB5</accession>
<dbReference type="Proteomes" id="UP000008281">
    <property type="component" value="Unassembled WGS sequence"/>
</dbReference>
<evidence type="ECO:0000259" key="1">
    <source>
        <dbReference type="Pfam" id="PF07735"/>
    </source>
</evidence>